<feature type="domain" description="UmuC" evidence="17">
    <location>
        <begin position="22"/>
        <end position="202"/>
    </location>
</feature>
<name>A0A921LT71_9ACTN</name>
<keyword evidence="4 16" id="KW-0963">Cytoplasm</keyword>
<keyword evidence="13 16" id="KW-0234">DNA repair</keyword>
<dbReference type="PANTHER" id="PTHR11076:SF33">
    <property type="entry name" value="DNA POLYMERASE KAPPA"/>
    <property type="match status" value="1"/>
</dbReference>
<dbReference type="Gene3D" id="3.30.70.270">
    <property type="match status" value="1"/>
</dbReference>
<keyword evidence="6 16" id="KW-0548">Nucleotidyltransferase</keyword>
<dbReference type="GO" id="GO:0006261">
    <property type="term" value="P:DNA-templated DNA replication"/>
    <property type="evidence" value="ECO:0007669"/>
    <property type="project" value="UniProtKB-UniRule"/>
</dbReference>
<dbReference type="InterPro" id="IPR001126">
    <property type="entry name" value="UmuC"/>
</dbReference>
<comment type="function">
    <text evidence="14 16">Poorly processive, error-prone DNA polymerase involved in untargeted mutagenesis. Copies undamaged DNA at stalled replication forks, which arise in vivo from mismatched or misaligned primer ends. These misaligned primers can be extended by PolIV. Exhibits no 3'-5' exonuclease (proofreading) activity. May be involved in translesional synthesis, in conjunction with the beta clamp from PolIII.</text>
</comment>
<dbReference type="GO" id="GO:0042276">
    <property type="term" value="P:error-prone translesion synthesis"/>
    <property type="evidence" value="ECO:0007669"/>
    <property type="project" value="TreeGrafter"/>
</dbReference>
<evidence type="ECO:0000256" key="4">
    <source>
        <dbReference type="ARBA" id="ARBA00022490"/>
    </source>
</evidence>
<dbReference type="EC" id="2.7.7.7" evidence="16"/>
<evidence type="ECO:0000256" key="8">
    <source>
        <dbReference type="ARBA" id="ARBA00022723"/>
    </source>
</evidence>
<dbReference type="EMBL" id="DYUZ01000016">
    <property type="protein sequence ID" value="HJG37039.1"/>
    <property type="molecule type" value="Genomic_DNA"/>
</dbReference>
<evidence type="ECO:0000313" key="19">
    <source>
        <dbReference type="Proteomes" id="UP000753256"/>
    </source>
</evidence>
<evidence type="ECO:0000256" key="16">
    <source>
        <dbReference type="HAMAP-Rule" id="MF_01113"/>
    </source>
</evidence>
<dbReference type="InterPro" id="IPR043128">
    <property type="entry name" value="Rev_trsase/Diguanyl_cyclase"/>
</dbReference>
<dbReference type="InterPro" id="IPR017961">
    <property type="entry name" value="DNA_pol_Y-fam_little_finger"/>
</dbReference>
<keyword evidence="12 16" id="KW-0238">DNA-binding</keyword>
<evidence type="ECO:0000256" key="13">
    <source>
        <dbReference type="ARBA" id="ARBA00023204"/>
    </source>
</evidence>
<comment type="similarity">
    <text evidence="2 16">Belongs to the DNA polymerase type-Y family.</text>
</comment>
<comment type="catalytic activity">
    <reaction evidence="15 16">
        <text>DNA(n) + a 2'-deoxyribonucleoside 5'-triphosphate = DNA(n+1) + diphosphate</text>
        <dbReference type="Rhea" id="RHEA:22508"/>
        <dbReference type="Rhea" id="RHEA-COMP:17339"/>
        <dbReference type="Rhea" id="RHEA-COMP:17340"/>
        <dbReference type="ChEBI" id="CHEBI:33019"/>
        <dbReference type="ChEBI" id="CHEBI:61560"/>
        <dbReference type="ChEBI" id="CHEBI:173112"/>
        <dbReference type="EC" id="2.7.7.7"/>
    </reaction>
</comment>
<protein>
    <recommendedName>
        <fullName evidence="16">DNA polymerase IV</fullName>
        <shortName evidence="16">Pol IV</shortName>
        <ecNumber evidence="16">2.7.7.7</ecNumber>
    </recommendedName>
</protein>
<dbReference type="AlphaFoldDB" id="A0A921LT71"/>
<reference evidence="18" key="2">
    <citation type="submission" date="2021-09" db="EMBL/GenBank/DDBJ databases">
        <authorList>
            <person name="Gilroy R."/>
        </authorList>
    </citation>
    <scope>NUCLEOTIDE SEQUENCE</scope>
    <source>
        <strain evidence="18">ChiHjej13B12-9602</strain>
    </source>
</reference>
<evidence type="ECO:0000256" key="2">
    <source>
        <dbReference type="ARBA" id="ARBA00010945"/>
    </source>
</evidence>
<feature type="binding site" evidence="16">
    <location>
        <position position="121"/>
    </location>
    <ligand>
        <name>Mg(2+)</name>
        <dbReference type="ChEBI" id="CHEBI:18420"/>
    </ligand>
</feature>
<dbReference type="InterPro" id="IPR050116">
    <property type="entry name" value="DNA_polymerase-Y"/>
</dbReference>
<evidence type="ECO:0000256" key="3">
    <source>
        <dbReference type="ARBA" id="ARBA00022457"/>
    </source>
</evidence>
<dbReference type="GO" id="GO:0000287">
    <property type="term" value="F:magnesium ion binding"/>
    <property type="evidence" value="ECO:0007669"/>
    <property type="project" value="UniProtKB-UniRule"/>
</dbReference>
<dbReference type="Pfam" id="PF00817">
    <property type="entry name" value="IMS"/>
    <property type="match status" value="1"/>
</dbReference>
<dbReference type="PROSITE" id="PS50173">
    <property type="entry name" value="UMUC"/>
    <property type="match status" value="1"/>
</dbReference>
<evidence type="ECO:0000256" key="7">
    <source>
        <dbReference type="ARBA" id="ARBA00022705"/>
    </source>
</evidence>
<evidence type="ECO:0000256" key="11">
    <source>
        <dbReference type="ARBA" id="ARBA00022932"/>
    </source>
</evidence>
<evidence type="ECO:0000256" key="10">
    <source>
        <dbReference type="ARBA" id="ARBA00022842"/>
    </source>
</evidence>
<evidence type="ECO:0000256" key="6">
    <source>
        <dbReference type="ARBA" id="ARBA00022695"/>
    </source>
</evidence>
<evidence type="ECO:0000259" key="17">
    <source>
        <dbReference type="PROSITE" id="PS50173"/>
    </source>
</evidence>
<evidence type="ECO:0000256" key="15">
    <source>
        <dbReference type="ARBA" id="ARBA00049244"/>
    </source>
</evidence>
<dbReference type="Pfam" id="PF11799">
    <property type="entry name" value="IMS_C"/>
    <property type="match status" value="1"/>
</dbReference>
<dbReference type="GO" id="GO:0006281">
    <property type="term" value="P:DNA repair"/>
    <property type="evidence" value="ECO:0007669"/>
    <property type="project" value="UniProtKB-UniRule"/>
</dbReference>
<comment type="subcellular location">
    <subcellularLocation>
        <location evidence="1 16">Cytoplasm</location>
    </subcellularLocation>
</comment>
<dbReference type="GO" id="GO:0005829">
    <property type="term" value="C:cytosol"/>
    <property type="evidence" value="ECO:0007669"/>
    <property type="project" value="TreeGrafter"/>
</dbReference>
<evidence type="ECO:0000256" key="5">
    <source>
        <dbReference type="ARBA" id="ARBA00022679"/>
    </source>
</evidence>
<dbReference type="FunFam" id="3.40.1170.60:FF:000001">
    <property type="entry name" value="DNA polymerase IV"/>
    <property type="match status" value="1"/>
</dbReference>
<evidence type="ECO:0000256" key="1">
    <source>
        <dbReference type="ARBA" id="ARBA00004496"/>
    </source>
</evidence>
<keyword evidence="11 16" id="KW-0239">DNA-directed DNA polymerase</keyword>
<comment type="cofactor">
    <cofactor evidence="16">
        <name>Mg(2+)</name>
        <dbReference type="ChEBI" id="CHEBI:18420"/>
    </cofactor>
    <text evidence="16">Binds 2 magnesium ions per subunit.</text>
</comment>
<reference evidence="18" key="1">
    <citation type="journal article" date="2021" name="PeerJ">
        <title>Extensive microbial diversity within the chicken gut microbiome revealed by metagenomics and culture.</title>
        <authorList>
            <person name="Gilroy R."/>
            <person name="Ravi A."/>
            <person name="Getino M."/>
            <person name="Pursley I."/>
            <person name="Horton D.L."/>
            <person name="Alikhan N.F."/>
            <person name="Baker D."/>
            <person name="Gharbi K."/>
            <person name="Hall N."/>
            <person name="Watson M."/>
            <person name="Adriaenssens E.M."/>
            <person name="Foster-Nyarko E."/>
            <person name="Jarju S."/>
            <person name="Secka A."/>
            <person name="Antonio M."/>
            <person name="Oren A."/>
            <person name="Chaudhuri R.R."/>
            <person name="La Ragione R."/>
            <person name="Hildebrand F."/>
            <person name="Pallen M.J."/>
        </authorList>
    </citation>
    <scope>NUCLEOTIDE SEQUENCE</scope>
    <source>
        <strain evidence="18">ChiHjej13B12-9602</strain>
    </source>
</reference>
<dbReference type="InterPro" id="IPR043502">
    <property type="entry name" value="DNA/RNA_pol_sf"/>
</dbReference>
<dbReference type="GO" id="GO:0003684">
    <property type="term" value="F:damaged DNA binding"/>
    <property type="evidence" value="ECO:0007669"/>
    <property type="project" value="InterPro"/>
</dbReference>
<dbReference type="Gene3D" id="1.10.150.20">
    <property type="entry name" value="5' to 3' exonuclease, C-terminal subdomain"/>
    <property type="match status" value="1"/>
</dbReference>
<comment type="caution">
    <text evidence="18">The sequence shown here is derived from an EMBL/GenBank/DDBJ whole genome shotgun (WGS) entry which is preliminary data.</text>
</comment>
<keyword evidence="5 16" id="KW-0808">Transferase</keyword>
<keyword evidence="7 16" id="KW-0235">DNA replication</keyword>
<keyword evidence="9 16" id="KW-0227">DNA damage</keyword>
<feature type="binding site" evidence="16">
    <location>
        <position position="26"/>
    </location>
    <ligand>
        <name>Mg(2+)</name>
        <dbReference type="ChEBI" id="CHEBI:18420"/>
    </ligand>
</feature>
<dbReference type="SUPFAM" id="SSF56672">
    <property type="entry name" value="DNA/RNA polymerases"/>
    <property type="match status" value="1"/>
</dbReference>
<organism evidence="18 19">
    <name type="scientific">Enorma phocaeensis</name>
    <dbReference type="NCBI Taxonomy" id="1871019"/>
    <lineage>
        <taxon>Bacteria</taxon>
        <taxon>Bacillati</taxon>
        <taxon>Actinomycetota</taxon>
        <taxon>Coriobacteriia</taxon>
        <taxon>Coriobacteriales</taxon>
        <taxon>Coriobacteriaceae</taxon>
        <taxon>Enorma</taxon>
    </lineage>
</organism>
<keyword evidence="3 16" id="KW-0515">Mutator protein</keyword>
<evidence type="ECO:0000256" key="12">
    <source>
        <dbReference type="ARBA" id="ARBA00023125"/>
    </source>
</evidence>
<dbReference type="InterPro" id="IPR022880">
    <property type="entry name" value="DNApol_IV"/>
</dbReference>
<dbReference type="NCBIfam" id="NF002677">
    <property type="entry name" value="PRK02406.1"/>
    <property type="match status" value="1"/>
</dbReference>
<dbReference type="GO" id="GO:0003887">
    <property type="term" value="F:DNA-directed DNA polymerase activity"/>
    <property type="evidence" value="ECO:0007669"/>
    <property type="project" value="UniProtKB-UniRule"/>
</dbReference>
<comment type="subunit">
    <text evidence="16">Monomer.</text>
</comment>
<dbReference type="Proteomes" id="UP000753256">
    <property type="component" value="Unassembled WGS sequence"/>
</dbReference>
<keyword evidence="10 16" id="KW-0460">Magnesium</keyword>
<feature type="active site" evidence="16">
    <location>
        <position position="122"/>
    </location>
</feature>
<evidence type="ECO:0000313" key="18">
    <source>
        <dbReference type="EMBL" id="HJG37039.1"/>
    </source>
</evidence>
<dbReference type="Gene3D" id="3.30.1490.100">
    <property type="entry name" value="DNA polymerase, Y-family, little finger domain"/>
    <property type="match status" value="1"/>
</dbReference>
<dbReference type="Gene3D" id="3.40.1170.60">
    <property type="match status" value="1"/>
</dbReference>
<dbReference type="PANTHER" id="PTHR11076">
    <property type="entry name" value="DNA REPAIR POLYMERASE UMUC / TRANSFERASE FAMILY MEMBER"/>
    <property type="match status" value="1"/>
</dbReference>
<evidence type="ECO:0000256" key="9">
    <source>
        <dbReference type="ARBA" id="ARBA00022763"/>
    </source>
</evidence>
<dbReference type="HAMAP" id="MF_01113">
    <property type="entry name" value="DNApol_IV"/>
    <property type="match status" value="1"/>
</dbReference>
<keyword evidence="8 16" id="KW-0479">Metal-binding</keyword>
<proteinExistence type="inferred from homology"/>
<gene>
    <name evidence="16 18" type="primary">dinB</name>
    <name evidence="18" type="ORF">K8V70_04130</name>
</gene>
<dbReference type="CDD" id="cd03586">
    <property type="entry name" value="PolY_Pol_IV_kappa"/>
    <property type="match status" value="1"/>
</dbReference>
<dbReference type="GO" id="GO:0009432">
    <property type="term" value="P:SOS response"/>
    <property type="evidence" value="ECO:0007669"/>
    <property type="project" value="TreeGrafter"/>
</dbReference>
<dbReference type="RefSeq" id="WP_273189541.1">
    <property type="nucleotide sequence ID" value="NZ_DYUZ01000016.1"/>
</dbReference>
<feature type="site" description="Substrate discrimination" evidence="16">
    <location>
        <position position="31"/>
    </location>
</feature>
<dbReference type="InterPro" id="IPR036775">
    <property type="entry name" value="DNA_pol_Y-fam_lit_finger_sf"/>
</dbReference>
<sequence length="429" mass="46880">MDALSGISGFDGLFDVWEGPAIGLMDLDAFFASVEQLDHPEWRGKPVIVGGSPEERGVVSTASYEARRYGVHSAMSSAQAQKLCPDAIWTHGHFDRYREMSDQVMAILADETPFVDQVSIDEAFFDVSPGRFSRESPIAIAQRISQRVSELGITCSIGLGTSKTVAKIASDRDKPRGLTIVFPGTEQSFLGPLPVRAMSGIGKSAEAALKKSGIRTLGFLAKAPAEVLRAVFGINGEVMRQRALGLEASSVAPIDAEDEVKSVSNERTFARDLTDRRDVDAALHLLGETVGRRLRRRGLAGRTVTVKVKFSFGEGRTIQRKLAHPTDDENIFVSCACDLMDTIWYEGMHVRLLGIGISDFKNDSGVQTDLFCDVDERGAVASDRRDLSVAVDRVRERFGNASVGFGRAARFGDDLVRPDKFLNQNKPHE</sequence>
<dbReference type="SUPFAM" id="SSF100879">
    <property type="entry name" value="Lesion bypass DNA polymerase (Y-family), little finger domain"/>
    <property type="match status" value="1"/>
</dbReference>
<accession>A0A921LT71</accession>
<evidence type="ECO:0000256" key="14">
    <source>
        <dbReference type="ARBA" id="ARBA00025589"/>
    </source>
</evidence>